<keyword evidence="5" id="KW-1185">Reference proteome</keyword>
<dbReference type="PANTHER" id="PTHR48075">
    <property type="entry name" value="3-HYDROXYACYL-COA DEHYDROGENASE FAMILY PROTEIN"/>
    <property type="match status" value="1"/>
</dbReference>
<sequence length="488" mass="51678">MNLNTLGVVGAGPMGAGIAQIGLTADLTVVLFDVNAAALDKAANDIFGHIARMEEKGKLAEGFTEKARNNLVLAKDLSDLAPCEVVIEAIVERLDIKQKVFADLEAVVSPDTLLATNTSSLSVAAIAANCSHKERVCGLHFFNPVPLMKLVEVVVAPATSSEMADFAEKVSRQIGKTPVTVKDAPGFLVNLQGRALALEGLAIAQEGVADPATIDRILRDGAGFRMGPFELMDLTGIDVNFAASTYIYEGYQHDPRLKTTTLHELMSNAGLFGRKTGRGFFDYSDGAKAPPSPAAPATPVTVKPTIGEGEGWEAITGLPGFAAGDEVTLIAPIGEDTATACVRLGLDPKTTVAVDLTAAEIRHLTVMSAVGGGDAAAKVADWLRGLGFTVEVIQDSPGFVLQRILGMIANLGCELAQIGVSTPQDIDLAMKLAQNYPKGPIEIADWLGTAKVFTIMSRLQEITGSDRYRPSLWLRRRAQLRLSAYEPA</sequence>
<proteinExistence type="predicted"/>
<dbReference type="GO" id="GO:0070403">
    <property type="term" value="F:NAD+ binding"/>
    <property type="evidence" value="ECO:0007669"/>
    <property type="project" value="InterPro"/>
</dbReference>
<dbReference type="InterPro" id="IPR008927">
    <property type="entry name" value="6-PGluconate_DH-like_C_sf"/>
</dbReference>
<feature type="domain" description="3-hydroxyacyl-CoA dehydrogenase C-terminal" evidence="2">
    <location>
        <begin position="186"/>
        <end position="283"/>
    </location>
</feature>
<dbReference type="STRING" id="1088721.JI59_17600"/>
<dbReference type="OrthoDB" id="9771883at2"/>
<organism evidence="4 5">
    <name type="scientific">Novosphingobium pentaromativorans US6-1</name>
    <dbReference type="NCBI Taxonomy" id="1088721"/>
    <lineage>
        <taxon>Bacteria</taxon>
        <taxon>Pseudomonadati</taxon>
        <taxon>Pseudomonadota</taxon>
        <taxon>Alphaproteobacteria</taxon>
        <taxon>Sphingomonadales</taxon>
        <taxon>Sphingomonadaceae</taxon>
        <taxon>Novosphingobium</taxon>
    </lineage>
</organism>
<keyword evidence="1" id="KW-0560">Oxidoreductase</keyword>
<evidence type="ECO:0000259" key="3">
    <source>
        <dbReference type="Pfam" id="PF02737"/>
    </source>
</evidence>
<dbReference type="RefSeq" id="WP_007011416.1">
    <property type="nucleotide sequence ID" value="NZ_AGFM01000007.1"/>
</dbReference>
<dbReference type="FunFam" id="3.40.50.720:FF:000009">
    <property type="entry name" value="Fatty oxidation complex, alpha subunit"/>
    <property type="match status" value="1"/>
</dbReference>
<evidence type="ECO:0000313" key="5">
    <source>
        <dbReference type="Proteomes" id="UP000004030"/>
    </source>
</evidence>
<dbReference type="InterPro" id="IPR036291">
    <property type="entry name" value="NAD(P)-bd_dom_sf"/>
</dbReference>
<dbReference type="GO" id="GO:0006635">
    <property type="term" value="P:fatty acid beta-oxidation"/>
    <property type="evidence" value="ECO:0007669"/>
    <property type="project" value="TreeGrafter"/>
</dbReference>
<dbReference type="PANTHER" id="PTHR48075:SF5">
    <property type="entry name" value="3-HYDROXYBUTYRYL-COA DEHYDROGENASE"/>
    <property type="match status" value="1"/>
</dbReference>
<feature type="domain" description="3-hydroxyacyl-CoA dehydrogenase C-terminal" evidence="2">
    <location>
        <begin position="398"/>
        <end position="479"/>
    </location>
</feature>
<dbReference type="Gene3D" id="1.10.1040.10">
    <property type="entry name" value="N-(1-d-carboxylethyl)-l-norvaline Dehydrogenase, domain 2"/>
    <property type="match status" value="2"/>
</dbReference>
<evidence type="ECO:0000313" key="4">
    <source>
        <dbReference type="EMBL" id="EHJ62671.1"/>
    </source>
</evidence>
<dbReference type="EMBL" id="AGFM01000007">
    <property type="protein sequence ID" value="EHJ62671.1"/>
    <property type="molecule type" value="Genomic_DNA"/>
</dbReference>
<dbReference type="InterPro" id="IPR013328">
    <property type="entry name" value="6PGD_dom2"/>
</dbReference>
<dbReference type="Pfam" id="PF02737">
    <property type="entry name" value="3HCDH_N"/>
    <property type="match status" value="1"/>
</dbReference>
<dbReference type="NCBIfam" id="NF006124">
    <property type="entry name" value="PRK08268.1"/>
    <property type="match status" value="1"/>
</dbReference>
<dbReference type="Pfam" id="PF00725">
    <property type="entry name" value="3HCDH"/>
    <property type="match status" value="2"/>
</dbReference>
<evidence type="ECO:0000259" key="2">
    <source>
        <dbReference type="Pfam" id="PF00725"/>
    </source>
</evidence>
<comment type="caution">
    <text evidence="4">The sequence shown here is derived from an EMBL/GenBank/DDBJ whole genome shotgun (WGS) entry which is preliminary data.</text>
</comment>
<dbReference type="SUPFAM" id="SSF48179">
    <property type="entry name" value="6-phosphogluconate dehydrogenase C-terminal domain-like"/>
    <property type="match status" value="2"/>
</dbReference>
<dbReference type="SUPFAM" id="SSF51735">
    <property type="entry name" value="NAD(P)-binding Rossmann-fold domains"/>
    <property type="match status" value="1"/>
</dbReference>
<dbReference type="InterPro" id="IPR006108">
    <property type="entry name" value="3HC_DH_C"/>
</dbReference>
<dbReference type="eggNOG" id="COG1250">
    <property type="taxonomic scope" value="Bacteria"/>
</dbReference>
<dbReference type="InterPro" id="IPR006176">
    <property type="entry name" value="3-OHacyl-CoA_DH_NAD-bd"/>
</dbReference>
<evidence type="ECO:0008006" key="6">
    <source>
        <dbReference type="Google" id="ProtNLM"/>
    </source>
</evidence>
<dbReference type="KEGG" id="npn:JI59_17600"/>
<reference evidence="4 5" key="1">
    <citation type="journal article" date="2012" name="J. Bacteriol.">
        <title>Genome sequence of benzo(a)pyrene-degrading bacterium Novosphingobium pentaromativorans US6-1.</title>
        <authorList>
            <person name="Luo Y.R."/>
            <person name="Kang S.G."/>
            <person name="Kim S.J."/>
            <person name="Kim M.R."/>
            <person name="Li N."/>
            <person name="Lee J.H."/>
            <person name="Kwon K.K."/>
        </authorList>
    </citation>
    <scope>NUCLEOTIDE SEQUENCE [LARGE SCALE GENOMIC DNA]</scope>
    <source>
        <strain evidence="4 5">US6-1</strain>
    </source>
</reference>
<dbReference type="GO" id="GO:0008691">
    <property type="term" value="F:3-hydroxybutyryl-CoA dehydrogenase activity"/>
    <property type="evidence" value="ECO:0007669"/>
    <property type="project" value="TreeGrafter"/>
</dbReference>
<name>G6E828_9SPHN</name>
<dbReference type="AlphaFoldDB" id="G6E828"/>
<accession>G6E828</accession>
<evidence type="ECO:0000256" key="1">
    <source>
        <dbReference type="ARBA" id="ARBA00023002"/>
    </source>
</evidence>
<dbReference type="Gene3D" id="3.40.50.720">
    <property type="entry name" value="NAD(P)-binding Rossmann-like Domain"/>
    <property type="match status" value="1"/>
</dbReference>
<gene>
    <name evidence="4" type="ORF">NSU_0499</name>
</gene>
<dbReference type="Proteomes" id="UP000004030">
    <property type="component" value="Unassembled WGS sequence"/>
</dbReference>
<feature type="domain" description="3-hydroxyacyl-CoA dehydrogenase NAD binding" evidence="3">
    <location>
        <begin position="6"/>
        <end position="183"/>
    </location>
</feature>
<dbReference type="PATRIC" id="fig|1088721.3.peg.491"/>
<protein>
    <recommendedName>
        <fullName evidence="6">3-hydroxybutyryl-CoA dehydrogenase</fullName>
    </recommendedName>
</protein>